<evidence type="ECO:0000313" key="10">
    <source>
        <dbReference type="EMBL" id="KAG1308145.1"/>
    </source>
</evidence>
<dbReference type="GO" id="GO:0005634">
    <property type="term" value="C:nucleus"/>
    <property type="evidence" value="ECO:0007669"/>
    <property type="project" value="UniProtKB-SubCell"/>
</dbReference>
<sequence>MSTTASNESQSRQRVSRACDLCRRKKVKCDGATPVCTNCKAIGLECTFKDTTKKRGPPKGYIEAVENRLYKLENYLVELSKNGDIQSNNILKELNSPLETPTGEQIRERPVRRVPKSERNKVFFWQQDQAGKKKRESLWLDEPDQSSREEDSPADEGIGQLSMDANGQMRYLGKSSGYYLLQSSRTYQNGAFHFASYGKRRKRRHNPKQVDPFELPPKDLSEHLIVLYFQHFYPFLPLFFQRRLFSSVEQEVTPLLLNSIYAVASRISDDVRVRSDPAVPDTAGDVFFERAEKLLDESYDKPSISTVQSLLLLASHQHGAMRSARAWLYSGMAFRMAQDLGLHRNCDYWNLPPEECERRKRVFWCCYVVDRLGSAMYGRATTFEERDCDVPFPSVDDDESLPSVAEGQPVRILDNFINLIKICDILGHVLKNIYYVRSLQNTGAKQADSVLNILNKRLHQWHDQLPNSLRIQTKSSPSVAVCQLHMIYYTTLILLHRPFTRGPDQTVSIPSLLPSASILASAADSMLSILDQMFKHNQLVYVLNFSVYYIFTVGLIFVRDASNHEEPAESKLNKCMEALNKIETTWITASKNCQILAELAGYHHPEAGVLWSEDPKDRWIDFTLDPQSAPITTTLDPFEAPGIIPIKPFGYWESSLDDWNHLSHQEDAHQKGQHLIHTDQHVDVLTGVSLDASDKSNEKSFMDYLQGRPMNQQTPEDGGPSVIKDLANAYYW</sequence>
<name>A0A9P6X9M1_RHIOR</name>
<keyword evidence="2" id="KW-0479">Metal-binding</keyword>
<proteinExistence type="predicted"/>
<reference evidence="10" key="1">
    <citation type="journal article" date="2020" name="Microb. Genom.">
        <title>Genetic diversity of clinical and environmental Mucorales isolates obtained from an investigation of mucormycosis cases among solid organ transplant recipients.</title>
        <authorList>
            <person name="Nguyen M.H."/>
            <person name="Kaul D."/>
            <person name="Muto C."/>
            <person name="Cheng S.J."/>
            <person name="Richter R.A."/>
            <person name="Bruno V.M."/>
            <person name="Liu G."/>
            <person name="Beyhan S."/>
            <person name="Sundermann A.J."/>
            <person name="Mounaud S."/>
            <person name="Pasculle A.W."/>
            <person name="Nierman W.C."/>
            <person name="Driscoll E."/>
            <person name="Cumbie R."/>
            <person name="Clancy C.J."/>
            <person name="Dupont C.L."/>
        </authorList>
    </citation>
    <scope>NUCLEOTIDE SEQUENCE</scope>
    <source>
        <strain evidence="10">GL11</strain>
    </source>
</reference>
<keyword evidence="7" id="KW-0539">Nucleus</keyword>
<dbReference type="GO" id="GO:0003677">
    <property type="term" value="F:DNA binding"/>
    <property type="evidence" value="ECO:0007669"/>
    <property type="project" value="UniProtKB-KW"/>
</dbReference>
<dbReference type="GO" id="GO:0006351">
    <property type="term" value="P:DNA-templated transcription"/>
    <property type="evidence" value="ECO:0007669"/>
    <property type="project" value="InterPro"/>
</dbReference>
<evidence type="ECO:0000256" key="5">
    <source>
        <dbReference type="ARBA" id="ARBA00023125"/>
    </source>
</evidence>
<accession>A0A9P6X9M1</accession>
<evidence type="ECO:0000259" key="9">
    <source>
        <dbReference type="PROSITE" id="PS50048"/>
    </source>
</evidence>
<dbReference type="EMBL" id="JAANQT010000822">
    <property type="protein sequence ID" value="KAG1308145.1"/>
    <property type="molecule type" value="Genomic_DNA"/>
</dbReference>
<evidence type="ECO:0000256" key="4">
    <source>
        <dbReference type="ARBA" id="ARBA00023015"/>
    </source>
</evidence>
<dbReference type="PANTHER" id="PTHR31313">
    <property type="entry name" value="TY1 ENHANCER ACTIVATOR"/>
    <property type="match status" value="1"/>
</dbReference>
<dbReference type="Pfam" id="PF00172">
    <property type="entry name" value="Zn_clus"/>
    <property type="match status" value="1"/>
</dbReference>
<evidence type="ECO:0000256" key="1">
    <source>
        <dbReference type="ARBA" id="ARBA00004123"/>
    </source>
</evidence>
<keyword evidence="6" id="KW-0804">Transcription</keyword>
<dbReference type="PROSITE" id="PS50048">
    <property type="entry name" value="ZN2_CY6_FUNGAL_2"/>
    <property type="match status" value="1"/>
</dbReference>
<dbReference type="SUPFAM" id="SSF57701">
    <property type="entry name" value="Zn2/Cys6 DNA-binding domain"/>
    <property type="match status" value="1"/>
</dbReference>
<dbReference type="InterPro" id="IPR051615">
    <property type="entry name" value="Transcr_Regulatory_Elem"/>
</dbReference>
<keyword evidence="3" id="KW-0862">Zinc</keyword>
<evidence type="ECO:0000256" key="3">
    <source>
        <dbReference type="ARBA" id="ARBA00022833"/>
    </source>
</evidence>
<keyword evidence="5" id="KW-0238">DNA-binding</keyword>
<dbReference type="SMART" id="SM00066">
    <property type="entry name" value="GAL4"/>
    <property type="match status" value="1"/>
</dbReference>
<evidence type="ECO:0000256" key="6">
    <source>
        <dbReference type="ARBA" id="ARBA00023163"/>
    </source>
</evidence>
<dbReference type="InterPro" id="IPR036864">
    <property type="entry name" value="Zn2-C6_fun-type_DNA-bd_sf"/>
</dbReference>
<dbReference type="PROSITE" id="PS00463">
    <property type="entry name" value="ZN2_CY6_FUNGAL_1"/>
    <property type="match status" value="1"/>
</dbReference>
<evidence type="ECO:0000256" key="2">
    <source>
        <dbReference type="ARBA" id="ARBA00022723"/>
    </source>
</evidence>
<evidence type="ECO:0000256" key="7">
    <source>
        <dbReference type="ARBA" id="ARBA00023242"/>
    </source>
</evidence>
<dbReference type="SMART" id="SM00906">
    <property type="entry name" value="Fungal_trans"/>
    <property type="match status" value="1"/>
</dbReference>
<dbReference type="Proteomes" id="UP000716291">
    <property type="component" value="Unassembled WGS sequence"/>
</dbReference>
<keyword evidence="11" id="KW-1185">Reference proteome</keyword>
<dbReference type="InterPro" id="IPR001138">
    <property type="entry name" value="Zn2Cys6_DnaBD"/>
</dbReference>
<dbReference type="PANTHER" id="PTHR31313:SF78">
    <property type="entry name" value="TRANSCRIPTION FACTOR DOMAIN-CONTAINING PROTEIN"/>
    <property type="match status" value="1"/>
</dbReference>
<dbReference type="CDD" id="cd12148">
    <property type="entry name" value="fungal_TF_MHR"/>
    <property type="match status" value="1"/>
</dbReference>
<comment type="caution">
    <text evidence="10">The sequence shown here is derived from an EMBL/GenBank/DDBJ whole genome shotgun (WGS) entry which is preliminary data.</text>
</comment>
<protein>
    <recommendedName>
        <fullName evidence="9">Zn(2)-C6 fungal-type domain-containing protein</fullName>
    </recommendedName>
</protein>
<dbReference type="GO" id="GO:0000981">
    <property type="term" value="F:DNA-binding transcription factor activity, RNA polymerase II-specific"/>
    <property type="evidence" value="ECO:0007669"/>
    <property type="project" value="InterPro"/>
</dbReference>
<dbReference type="AlphaFoldDB" id="A0A9P6X9M1"/>
<evidence type="ECO:0000313" key="11">
    <source>
        <dbReference type="Proteomes" id="UP000716291"/>
    </source>
</evidence>
<dbReference type="CDD" id="cd00067">
    <property type="entry name" value="GAL4"/>
    <property type="match status" value="1"/>
</dbReference>
<keyword evidence="4" id="KW-0805">Transcription regulation</keyword>
<dbReference type="Pfam" id="PF04082">
    <property type="entry name" value="Fungal_trans"/>
    <property type="match status" value="1"/>
</dbReference>
<gene>
    <name evidence="10" type="ORF">G6F64_006261</name>
</gene>
<dbReference type="GO" id="GO:0008270">
    <property type="term" value="F:zinc ion binding"/>
    <property type="evidence" value="ECO:0007669"/>
    <property type="project" value="InterPro"/>
</dbReference>
<feature type="region of interest" description="Disordered" evidence="8">
    <location>
        <begin position="134"/>
        <end position="160"/>
    </location>
</feature>
<dbReference type="InterPro" id="IPR007219">
    <property type="entry name" value="XnlR_reg_dom"/>
</dbReference>
<comment type="subcellular location">
    <subcellularLocation>
        <location evidence="1">Nucleus</location>
    </subcellularLocation>
</comment>
<dbReference type="Gene3D" id="4.10.240.10">
    <property type="entry name" value="Zn(2)-C6 fungal-type DNA-binding domain"/>
    <property type="match status" value="1"/>
</dbReference>
<evidence type="ECO:0000256" key="8">
    <source>
        <dbReference type="SAM" id="MobiDB-lite"/>
    </source>
</evidence>
<dbReference type="OrthoDB" id="39175at2759"/>
<organism evidence="10 11">
    <name type="scientific">Rhizopus oryzae</name>
    <name type="common">Mucormycosis agent</name>
    <name type="synonym">Rhizopus arrhizus var. delemar</name>
    <dbReference type="NCBI Taxonomy" id="64495"/>
    <lineage>
        <taxon>Eukaryota</taxon>
        <taxon>Fungi</taxon>
        <taxon>Fungi incertae sedis</taxon>
        <taxon>Mucoromycota</taxon>
        <taxon>Mucoromycotina</taxon>
        <taxon>Mucoromycetes</taxon>
        <taxon>Mucorales</taxon>
        <taxon>Mucorineae</taxon>
        <taxon>Rhizopodaceae</taxon>
        <taxon>Rhizopus</taxon>
    </lineage>
</organism>
<feature type="domain" description="Zn(2)-C6 fungal-type" evidence="9">
    <location>
        <begin position="18"/>
        <end position="48"/>
    </location>
</feature>